<sequence>MIKSEQVDQEPRGTDPGHHLRALDLMGLGEALDSLQHDGEAQRREEDGVHQSPHHLRPDPAEGVLVGRMGLLGEPHRDQSHDQRDHIRQHVKGVRQHRQGRGHPADHHFHDEEPKSQREHA</sequence>
<feature type="region of interest" description="Disordered" evidence="1">
    <location>
        <begin position="1"/>
        <end position="20"/>
    </location>
</feature>
<dbReference type="GeneTree" id="ENSGT00950000183246"/>
<dbReference type="Proteomes" id="UP000694389">
    <property type="component" value="Unassembled WGS sequence"/>
</dbReference>
<protein>
    <submittedName>
        <fullName evidence="2">Uncharacterized protein</fullName>
    </submittedName>
</protein>
<feature type="compositionally biased region" description="Basic and acidic residues" evidence="1">
    <location>
        <begin position="74"/>
        <end position="88"/>
    </location>
</feature>
<evidence type="ECO:0000256" key="1">
    <source>
        <dbReference type="SAM" id="MobiDB-lite"/>
    </source>
</evidence>
<accession>A0A8C4EWL9</accession>
<feature type="compositionally biased region" description="Basic and acidic residues" evidence="1">
    <location>
        <begin position="103"/>
        <end position="121"/>
    </location>
</feature>
<evidence type="ECO:0000313" key="2">
    <source>
        <dbReference type="Ensembl" id="ENSDLAP00005024224.1"/>
    </source>
</evidence>
<keyword evidence="3" id="KW-1185">Reference proteome</keyword>
<reference evidence="2" key="2">
    <citation type="submission" date="2025-09" db="UniProtKB">
        <authorList>
            <consortium name="Ensembl"/>
        </authorList>
    </citation>
    <scope>IDENTIFICATION</scope>
</reference>
<feature type="region of interest" description="Disordered" evidence="1">
    <location>
        <begin position="25"/>
        <end position="121"/>
    </location>
</feature>
<evidence type="ECO:0000313" key="3">
    <source>
        <dbReference type="Proteomes" id="UP000694389"/>
    </source>
</evidence>
<organism evidence="2 3">
    <name type="scientific">Dicentrarchus labrax</name>
    <name type="common">European seabass</name>
    <name type="synonym">Morone labrax</name>
    <dbReference type="NCBI Taxonomy" id="13489"/>
    <lineage>
        <taxon>Eukaryota</taxon>
        <taxon>Metazoa</taxon>
        <taxon>Chordata</taxon>
        <taxon>Craniata</taxon>
        <taxon>Vertebrata</taxon>
        <taxon>Euteleostomi</taxon>
        <taxon>Actinopterygii</taxon>
        <taxon>Neopterygii</taxon>
        <taxon>Teleostei</taxon>
        <taxon>Neoteleostei</taxon>
        <taxon>Acanthomorphata</taxon>
        <taxon>Eupercaria</taxon>
        <taxon>Moronidae</taxon>
        <taxon>Dicentrarchus</taxon>
    </lineage>
</organism>
<dbReference type="AlphaFoldDB" id="A0A8C4EWL9"/>
<feature type="compositionally biased region" description="Basic and acidic residues" evidence="1">
    <location>
        <begin position="35"/>
        <end position="49"/>
    </location>
</feature>
<name>A0A8C4EWL9_DICLA</name>
<feature type="compositionally biased region" description="Basic residues" evidence="1">
    <location>
        <begin position="89"/>
        <end position="101"/>
    </location>
</feature>
<reference evidence="2" key="1">
    <citation type="submission" date="2025-08" db="UniProtKB">
        <authorList>
            <consortium name="Ensembl"/>
        </authorList>
    </citation>
    <scope>IDENTIFICATION</scope>
</reference>
<dbReference type="Ensembl" id="ENSDLAT00005025899.2">
    <property type="protein sequence ID" value="ENSDLAP00005024224.1"/>
    <property type="gene ID" value="ENSDLAG00005011065.2"/>
</dbReference>
<proteinExistence type="predicted"/>